<dbReference type="SUPFAM" id="SSF46894">
    <property type="entry name" value="C-terminal effector domain of the bipartite response regulators"/>
    <property type="match status" value="1"/>
</dbReference>
<dbReference type="PROSITE" id="PS50110">
    <property type="entry name" value="RESPONSE_REGULATORY"/>
    <property type="match status" value="1"/>
</dbReference>
<gene>
    <name evidence="6" type="primary">ycf29</name>
</gene>
<dbReference type="Gene3D" id="1.10.10.10">
    <property type="entry name" value="Winged helix-like DNA-binding domain superfamily/Winged helix DNA-binding domain"/>
    <property type="match status" value="1"/>
</dbReference>
<accession>A0A4D6WQF3</accession>
<dbReference type="CDD" id="cd06170">
    <property type="entry name" value="LuxR_C_like"/>
    <property type="match status" value="1"/>
</dbReference>
<dbReference type="SMART" id="SM00421">
    <property type="entry name" value="HTH_LUXR"/>
    <property type="match status" value="1"/>
</dbReference>
<dbReference type="SUPFAM" id="SSF52172">
    <property type="entry name" value="CheY-like"/>
    <property type="match status" value="1"/>
</dbReference>
<dbReference type="PROSITE" id="PS50043">
    <property type="entry name" value="HTH_LUXR_2"/>
    <property type="match status" value="1"/>
</dbReference>
<dbReference type="InterPro" id="IPR000792">
    <property type="entry name" value="Tscrpt_reg_LuxR_C"/>
</dbReference>
<dbReference type="GO" id="GO:0006355">
    <property type="term" value="P:regulation of DNA-templated transcription"/>
    <property type="evidence" value="ECO:0007669"/>
    <property type="project" value="InterPro"/>
</dbReference>
<reference evidence="6" key="1">
    <citation type="journal article" date="2019" name="Mol. Phylogenet. Evol.">
        <title>Morphological evolution and classification of the red algal order Ceramiales inferred using plastid phylogenomics.</title>
        <authorList>
            <person name="Diaz-Tapia P."/>
            <person name="Pasella M.M."/>
            <person name="Verbruggen H."/>
            <person name="Maggs C.A."/>
        </authorList>
    </citation>
    <scope>NUCLEOTIDE SEQUENCE</scope>
    <source>
        <strain evidence="6">PD2927</strain>
    </source>
</reference>
<reference evidence="6" key="2">
    <citation type="submission" date="2019-04" db="EMBL/GenBank/DDBJ databases">
        <authorList>
            <person name="Pasella M."/>
        </authorList>
    </citation>
    <scope>NUCLEOTIDE SEQUENCE</scope>
    <source>
        <strain evidence="6">PD2927</strain>
    </source>
</reference>
<keyword evidence="2" id="KW-0238">DNA-binding</keyword>
<dbReference type="AlphaFoldDB" id="A0A4D6WQF3"/>
<evidence type="ECO:0008006" key="7">
    <source>
        <dbReference type="Google" id="ProtNLM"/>
    </source>
</evidence>
<evidence type="ECO:0000256" key="2">
    <source>
        <dbReference type="ARBA" id="ARBA00023125"/>
    </source>
</evidence>
<dbReference type="EMBL" id="MK814616">
    <property type="protein sequence ID" value="QCI04981.1"/>
    <property type="molecule type" value="Genomic_DNA"/>
</dbReference>
<evidence type="ECO:0000256" key="1">
    <source>
        <dbReference type="ARBA" id="ARBA00022553"/>
    </source>
</evidence>
<dbReference type="PRINTS" id="PR00038">
    <property type="entry name" value="HTHLUXR"/>
</dbReference>
<dbReference type="InterPro" id="IPR016032">
    <property type="entry name" value="Sig_transdc_resp-reg_C-effctor"/>
</dbReference>
<evidence type="ECO:0000256" key="3">
    <source>
        <dbReference type="PROSITE-ProRule" id="PRU00169"/>
    </source>
</evidence>
<dbReference type="Gene3D" id="3.40.50.2300">
    <property type="match status" value="1"/>
</dbReference>
<dbReference type="GO" id="GO:0003677">
    <property type="term" value="F:DNA binding"/>
    <property type="evidence" value="ECO:0007669"/>
    <property type="project" value="UniProtKB-KW"/>
</dbReference>
<feature type="domain" description="Response regulatory" evidence="5">
    <location>
        <begin position="3"/>
        <end position="119"/>
    </location>
</feature>
<protein>
    <recommendedName>
        <fullName evidence="7">TctD transcriptional regulator</fullName>
    </recommendedName>
</protein>
<dbReference type="GO" id="GO:0000160">
    <property type="term" value="P:phosphorelay signal transduction system"/>
    <property type="evidence" value="ECO:0007669"/>
    <property type="project" value="InterPro"/>
</dbReference>
<dbReference type="PANTHER" id="PTHR44591:SF3">
    <property type="entry name" value="RESPONSE REGULATORY DOMAIN-CONTAINING PROTEIN"/>
    <property type="match status" value="1"/>
</dbReference>
<organism evidence="6">
    <name type="scientific">Callithamnion tetricum</name>
    <dbReference type="NCBI Taxonomy" id="193179"/>
    <lineage>
        <taxon>Eukaryota</taxon>
        <taxon>Rhodophyta</taxon>
        <taxon>Florideophyceae</taxon>
        <taxon>Rhodymeniophycidae</taxon>
        <taxon>Ceramiales</taxon>
        <taxon>Callithamniaceae</taxon>
        <taxon>Callithamnion</taxon>
    </lineage>
</organism>
<dbReference type="Pfam" id="PF00072">
    <property type="entry name" value="Response_reg"/>
    <property type="match status" value="1"/>
</dbReference>
<proteinExistence type="predicted"/>
<evidence type="ECO:0000259" key="5">
    <source>
        <dbReference type="PROSITE" id="PS50110"/>
    </source>
</evidence>
<sequence>MYRILLVEDDISVSSVLSDYLVLQGFRVYIANNVQLALYGIFLFKPNLIITDIIMSHLSGYDFIKIIRLDYRFMTIPFLFLTAKGMTNDRIIGYNLGCNIYLSKPFHPKELISIIKNSIQTFIDLDVDFYVNITEYNSIDYLSLYFTDREEAILNLVLKGYTNKEIAIQLNLSVRNIEKYISRLLNKTRTRNRTELVKVILGLDYKFNSIFI</sequence>
<dbReference type="InterPro" id="IPR050595">
    <property type="entry name" value="Bact_response_regulator"/>
</dbReference>
<evidence type="ECO:0000259" key="4">
    <source>
        <dbReference type="PROSITE" id="PS50043"/>
    </source>
</evidence>
<name>A0A4D6WQF3_9FLOR</name>
<geneLocation type="plastid" evidence="6"/>
<dbReference type="Pfam" id="PF00196">
    <property type="entry name" value="GerE"/>
    <property type="match status" value="1"/>
</dbReference>
<dbReference type="InterPro" id="IPR036388">
    <property type="entry name" value="WH-like_DNA-bd_sf"/>
</dbReference>
<dbReference type="InterPro" id="IPR011006">
    <property type="entry name" value="CheY-like_superfamily"/>
</dbReference>
<keyword evidence="6" id="KW-0934">Plastid</keyword>
<feature type="modified residue" description="4-aspartylphosphate" evidence="3">
    <location>
        <position position="52"/>
    </location>
</feature>
<keyword evidence="1 3" id="KW-0597">Phosphoprotein</keyword>
<dbReference type="PROSITE" id="PS00622">
    <property type="entry name" value="HTH_LUXR_1"/>
    <property type="match status" value="1"/>
</dbReference>
<feature type="domain" description="HTH luxR-type" evidence="4">
    <location>
        <begin position="139"/>
        <end position="204"/>
    </location>
</feature>
<dbReference type="InterPro" id="IPR001789">
    <property type="entry name" value="Sig_transdc_resp-reg_receiver"/>
</dbReference>
<dbReference type="SMART" id="SM00448">
    <property type="entry name" value="REC"/>
    <property type="match status" value="1"/>
</dbReference>
<evidence type="ECO:0000313" key="6">
    <source>
        <dbReference type="EMBL" id="QCI04981.1"/>
    </source>
</evidence>
<dbReference type="PANTHER" id="PTHR44591">
    <property type="entry name" value="STRESS RESPONSE REGULATOR PROTEIN 1"/>
    <property type="match status" value="1"/>
</dbReference>